<evidence type="ECO:0000256" key="1">
    <source>
        <dbReference type="ARBA" id="ARBA00011764"/>
    </source>
</evidence>
<sequence length="112" mass="12864">MSQGVPRRRQQGRTFSEEETVDLLRLIDENILSIERKFRDEGPVQDGMKVWREISMNLAALGHVRREPHTIKAKWNQMKCAARKEISDVRKDQYGTGGGPGRGTRISITTER</sequence>
<dbReference type="Pfam" id="PF13873">
    <property type="entry name" value="Myb_DNA-bind_5"/>
    <property type="match status" value="1"/>
</dbReference>
<dbReference type="EMBL" id="HBUF01672505">
    <property type="protein sequence ID" value="CAG6790720.1"/>
    <property type="molecule type" value="Transcribed_RNA"/>
</dbReference>
<evidence type="ECO:0000256" key="2">
    <source>
        <dbReference type="ARBA" id="ARBA00016807"/>
    </source>
</evidence>
<name>A0A8D9BXA2_9HEMI</name>
<dbReference type="Gene3D" id="1.10.10.60">
    <property type="entry name" value="Homeodomain-like"/>
    <property type="match status" value="1"/>
</dbReference>
<dbReference type="InterPro" id="IPR028002">
    <property type="entry name" value="Myb_DNA-bind_5"/>
</dbReference>
<comment type="subunit">
    <text evidence="1">Self-associates forming complexes of several hundred monomers.</text>
</comment>
<comment type="function">
    <text evidence="5">Involved in transvection phenomena (= synapsis-dependent gene expression), where the synaptic pairing of chromosomes carrying genes with which zeste interacts influences the expression of these genes. Zeste binds to DNA and stimulates transcription from a nearby promoter.</text>
</comment>
<evidence type="ECO:0000259" key="7">
    <source>
        <dbReference type="Pfam" id="PF13873"/>
    </source>
</evidence>
<keyword evidence="4" id="KW-0804">Transcription</keyword>
<organism evidence="8">
    <name type="scientific">Cacopsylla melanoneura</name>
    <dbReference type="NCBI Taxonomy" id="428564"/>
    <lineage>
        <taxon>Eukaryota</taxon>
        <taxon>Metazoa</taxon>
        <taxon>Ecdysozoa</taxon>
        <taxon>Arthropoda</taxon>
        <taxon>Hexapoda</taxon>
        <taxon>Insecta</taxon>
        <taxon>Pterygota</taxon>
        <taxon>Neoptera</taxon>
        <taxon>Paraneoptera</taxon>
        <taxon>Hemiptera</taxon>
        <taxon>Sternorrhyncha</taxon>
        <taxon>Psylloidea</taxon>
        <taxon>Psyllidae</taxon>
        <taxon>Psyllinae</taxon>
        <taxon>Cacopsylla</taxon>
    </lineage>
</organism>
<dbReference type="AlphaFoldDB" id="A0A8D9BXA2"/>
<feature type="region of interest" description="Disordered" evidence="6">
    <location>
        <begin position="91"/>
        <end position="112"/>
    </location>
</feature>
<evidence type="ECO:0000256" key="6">
    <source>
        <dbReference type="SAM" id="MobiDB-lite"/>
    </source>
</evidence>
<protein>
    <recommendedName>
        <fullName evidence="2">Regulatory protein zeste</fullName>
    </recommendedName>
</protein>
<evidence type="ECO:0000256" key="4">
    <source>
        <dbReference type="ARBA" id="ARBA00023163"/>
    </source>
</evidence>
<evidence type="ECO:0000256" key="3">
    <source>
        <dbReference type="ARBA" id="ARBA00023015"/>
    </source>
</evidence>
<feature type="compositionally biased region" description="Low complexity" evidence="6">
    <location>
        <begin position="103"/>
        <end position="112"/>
    </location>
</feature>
<feature type="domain" description="Myb/SANT-like DNA-binding" evidence="7">
    <location>
        <begin position="13"/>
        <end position="87"/>
    </location>
</feature>
<keyword evidence="3" id="KW-0805">Transcription regulation</keyword>
<evidence type="ECO:0000256" key="5">
    <source>
        <dbReference type="ARBA" id="ARBA00025466"/>
    </source>
</evidence>
<accession>A0A8D9BXA2</accession>
<proteinExistence type="predicted"/>
<reference evidence="8" key="1">
    <citation type="submission" date="2021-05" db="EMBL/GenBank/DDBJ databases">
        <authorList>
            <person name="Alioto T."/>
            <person name="Alioto T."/>
            <person name="Gomez Garrido J."/>
        </authorList>
    </citation>
    <scope>NUCLEOTIDE SEQUENCE</scope>
</reference>
<evidence type="ECO:0000313" key="8">
    <source>
        <dbReference type="EMBL" id="CAG6790720.1"/>
    </source>
</evidence>